<feature type="region of interest" description="Disordered" evidence="1">
    <location>
        <begin position="76"/>
        <end position="110"/>
    </location>
</feature>
<reference evidence="2" key="1">
    <citation type="submission" date="2020-05" db="EMBL/GenBank/DDBJ databases">
        <title>Phylogenomic resolution of chytrid fungi.</title>
        <authorList>
            <person name="Stajich J.E."/>
            <person name="Amses K."/>
            <person name="Simmons R."/>
            <person name="Seto K."/>
            <person name="Myers J."/>
            <person name="Bonds A."/>
            <person name="Quandt C.A."/>
            <person name="Barry K."/>
            <person name="Liu P."/>
            <person name="Grigoriev I."/>
            <person name="Longcore J.E."/>
            <person name="James T.Y."/>
        </authorList>
    </citation>
    <scope>NUCLEOTIDE SEQUENCE</scope>
    <source>
        <strain evidence="2">JEL0318</strain>
    </source>
</reference>
<name>A0AAD5X1J5_9FUNG</name>
<feature type="region of interest" description="Disordered" evidence="1">
    <location>
        <begin position="1"/>
        <end position="51"/>
    </location>
</feature>
<sequence length="110" mass="11510">MFGNKDTKATSSASSPPRTATGHKNPNHLHSGMQKMTGSLQASMGRLTGNPHMVMKGEEKKIAAAAEADVARLHRNAGSSMPTVSTGKATTSHGLTGSHAARKHPNHGRF</sequence>
<feature type="compositionally biased region" description="Low complexity" evidence="1">
    <location>
        <begin position="9"/>
        <end position="20"/>
    </location>
</feature>
<feature type="compositionally biased region" description="Basic residues" evidence="1">
    <location>
        <begin position="100"/>
        <end position="110"/>
    </location>
</feature>
<dbReference type="Proteomes" id="UP001212841">
    <property type="component" value="Unassembled WGS sequence"/>
</dbReference>
<evidence type="ECO:0000313" key="2">
    <source>
        <dbReference type="EMBL" id="KAJ3042604.1"/>
    </source>
</evidence>
<evidence type="ECO:0000313" key="3">
    <source>
        <dbReference type="Proteomes" id="UP001212841"/>
    </source>
</evidence>
<protein>
    <submittedName>
        <fullName evidence="2">Uncharacterized protein</fullName>
    </submittedName>
</protein>
<comment type="caution">
    <text evidence="2">The sequence shown here is derived from an EMBL/GenBank/DDBJ whole genome shotgun (WGS) entry which is preliminary data.</text>
</comment>
<evidence type="ECO:0000256" key="1">
    <source>
        <dbReference type="SAM" id="MobiDB-lite"/>
    </source>
</evidence>
<keyword evidence="3" id="KW-1185">Reference proteome</keyword>
<gene>
    <name evidence="2" type="ORF">HK097_001966</name>
</gene>
<dbReference type="AlphaFoldDB" id="A0AAD5X1J5"/>
<organism evidence="2 3">
    <name type="scientific">Rhizophlyctis rosea</name>
    <dbReference type="NCBI Taxonomy" id="64517"/>
    <lineage>
        <taxon>Eukaryota</taxon>
        <taxon>Fungi</taxon>
        <taxon>Fungi incertae sedis</taxon>
        <taxon>Chytridiomycota</taxon>
        <taxon>Chytridiomycota incertae sedis</taxon>
        <taxon>Chytridiomycetes</taxon>
        <taxon>Rhizophlyctidales</taxon>
        <taxon>Rhizophlyctidaceae</taxon>
        <taxon>Rhizophlyctis</taxon>
    </lineage>
</organism>
<feature type="compositionally biased region" description="Polar residues" evidence="1">
    <location>
        <begin position="77"/>
        <end position="95"/>
    </location>
</feature>
<dbReference type="EMBL" id="JADGJD010001407">
    <property type="protein sequence ID" value="KAJ3042604.1"/>
    <property type="molecule type" value="Genomic_DNA"/>
</dbReference>
<accession>A0AAD5X1J5</accession>
<proteinExistence type="predicted"/>